<keyword evidence="2 8" id="KW-0240">DNA-directed RNA polymerase</keyword>
<evidence type="ECO:0000259" key="12">
    <source>
        <dbReference type="PROSITE" id="PS51133"/>
    </source>
</evidence>
<feature type="binding site" evidence="9">
    <location>
        <position position="29"/>
    </location>
    <ligand>
        <name>Zn(2+)</name>
        <dbReference type="ChEBI" id="CHEBI:29105"/>
        <label>1</label>
    </ligand>
</feature>
<keyword evidence="7 8" id="KW-0539">Nucleus</keyword>
<evidence type="ECO:0000256" key="2">
    <source>
        <dbReference type="ARBA" id="ARBA00022478"/>
    </source>
</evidence>
<keyword evidence="14" id="KW-1185">Reference proteome</keyword>
<feature type="domain" description="TFIIS-type" evidence="12">
    <location>
        <begin position="66"/>
        <end position="108"/>
    </location>
</feature>
<dbReference type="InterPro" id="IPR012164">
    <property type="entry name" value="Rpa12/Rpb9/Rpc10/TFS"/>
</dbReference>
<dbReference type="PROSITE" id="PS01030">
    <property type="entry name" value="RNA_POL_M_15KD"/>
    <property type="match status" value="1"/>
</dbReference>
<dbReference type="PROSITE" id="PS51133">
    <property type="entry name" value="ZF_TFIIS_2"/>
    <property type="match status" value="1"/>
</dbReference>
<evidence type="ECO:0000256" key="5">
    <source>
        <dbReference type="ARBA" id="ARBA00022833"/>
    </source>
</evidence>
<evidence type="ECO:0000256" key="10">
    <source>
        <dbReference type="PIRSR" id="PIRSR005586-2"/>
    </source>
</evidence>
<dbReference type="PANTHER" id="PTHR11239:SF12">
    <property type="entry name" value="DNA-DIRECTED RNA POLYMERASE III SUBUNIT RPC10"/>
    <property type="match status" value="1"/>
</dbReference>
<dbReference type="Gene3D" id="2.20.25.10">
    <property type="match status" value="2"/>
</dbReference>
<dbReference type="Proteomes" id="UP000825935">
    <property type="component" value="Chromosome 39"/>
</dbReference>
<dbReference type="EMBL" id="CM035444">
    <property type="protein sequence ID" value="KAH7277549.1"/>
    <property type="molecule type" value="Genomic_DNA"/>
</dbReference>
<dbReference type="GO" id="GO:0005666">
    <property type="term" value="C:RNA polymerase III complex"/>
    <property type="evidence" value="ECO:0007669"/>
    <property type="project" value="TreeGrafter"/>
</dbReference>
<dbReference type="PANTHER" id="PTHR11239">
    <property type="entry name" value="DNA-DIRECTED RNA POLYMERASE"/>
    <property type="match status" value="1"/>
</dbReference>
<feature type="zinc finger region" description="C4-type" evidence="10">
    <location>
        <begin position="4"/>
        <end position="29"/>
    </location>
</feature>
<proteinExistence type="inferred from homology"/>
<evidence type="ECO:0000256" key="11">
    <source>
        <dbReference type="RuleBase" id="RU003474"/>
    </source>
</evidence>
<dbReference type="InterPro" id="IPR001222">
    <property type="entry name" value="Znf_TFIIS"/>
</dbReference>
<keyword evidence="4 10" id="KW-0863">Zinc-finger</keyword>
<accession>A0A8T2Q1L6</accession>
<evidence type="ECO:0000256" key="6">
    <source>
        <dbReference type="ARBA" id="ARBA00023163"/>
    </source>
</evidence>
<keyword evidence="5 9" id="KW-0862">Zinc</keyword>
<dbReference type="FunFam" id="2.20.25.10:FF:000005">
    <property type="entry name" value="DNA-directed RNA polymerase subunit"/>
    <property type="match status" value="1"/>
</dbReference>
<gene>
    <name evidence="13" type="ORF">KP509_39G056500</name>
</gene>
<dbReference type="InterPro" id="IPR019761">
    <property type="entry name" value="DNA-dir_RNA_pol-M_15_CS"/>
</dbReference>
<evidence type="ECO:0000256" key="1">
    <source>
        <dbReference type="ARBA" id="ARBA00004123"/>
    </source>
</evidence>
<dbReference type="OrthoDB" id="282152at2759"/>
<keyword evidence="3 9" id="KW-0479">Metal-binding</keyword>
<comment type="similarity">
    <text evidence="8 11">Belongs to the archaeal rpoM/eukaryotic RPA12/RPB9/RPC11 RNA polymerase family.</text>
</comment>
<dbReference type="AlphaFoldDB" id="A0A8T2Q1L6"/>
<feature type="binding site" evidence="9">
    <location>
        <position position="103"/>
    </location>
    <ligand>
        <name>Zn(2+)</name>
        <dbReference type="ChEBI" id="CHEBI:29105"/>
        <label>2</label>
    </ligand>
</feature>
<comment type="subcellular location">
    <subcellularLocation>
        <location evidence="1 8">Nucleus</location>
    </subcellularLocation>
</comment>
<dbReference type="PIRSF" id="PIRSF005586">
    <property type="entry name" value="RNApol_RpoM"/>
    <property type="match status" value="1"/>
</dbReference>
<dbReference type="GO" id="GO:0003676">
    <property type="term" value="F:nucleic acid binding"/>
    <property type="evidence" value="ECO:0007669"/>
    <property type="project" value="InterPro"/>
</dbReference>
<feature type="binding site" evidence="9">
    <location>
        <position position="73"/>
    </location>
    <ligand>
        <name>Zn(2+)</name>
        <dbReference type="ChEBI" id="CHEBI:29105"/>
        <label>2</label>
    </ligand>
</feature>
<evidence type="ECO:0000256" key="7">
    <source>
        <dbReference type="ARBA" id="ARBA00023242"/>
    </source>
</evidence>
<dbReference type="CDD" id="cd10509">
    <property type="entry name" value="Zn-ribbon_RPC11"/>
    <property type="match status" value="1"/>
</dbReference>
<evidence type="ECO:0000256" key="4">
    <source>
        <dbReference type="ARBA" id="ARBA00022771"/>
    </source>
</evidence>
<keyword evidence="6 8" id="KW-0804">Transcription</keyword>
<comment type="function">
    <text evidence="8">DNA-dependent RNA polymerase catalyzes the transcription of DNA into RNA using the four ribonucleoside triphosphates as substrates.</text>
</comment>
<feature type="binding site" evidence="9">
    <location>
        <position position="98"/>
    </location>
    <ligand>
        <name>Zn(2+)</name>
        <dbReference type="ChEBI" id="CHEBI:29105"/>
        <label>2</label>
    </ligand>
</feature>
<dbReference type="InterPro" id="IPR001529">
    <property type="entry name" value="Zn_ribbon_RPB9"/>
</dbReference>
<dbReference type="GO" id="GO:0008270">
    <property type="term" value="F:zinc ion binding"/>
    <property type="evidence" value="ECO:0007669"/>
    <property type="project" value="UniProtKB-KW"/>
</dbReference>
<dbReference type="SUPFAM" id="SSF57783">
    <property type="entry name" value="Zinc beta-ribbon"/>
    <property type="match status" value="2"/>
</dbReference>
<name>A0A8T2Q1L6_CERRI</name>
<dbReference type="Pfam" id="PF01096">
    <property type="entry name" value="Zn_ribbon_TFIIS"/>
    <property type="match status" value="1"/>
</dbReference>
<evidence type="ECO:0000313" key="14">
    <source>
        <dbReference type="Proteomes" id="UP000825935"/>
    </source>
</evidence>
<feature type="binding site" evidence="9">
    <location>
        <position position="26"/>
    </location>
    <ligand>
        <name>Zn(2+)</name>
        <dbReference type="ChEBI" id="CHEBI:29105"/>
        <label>1</label>
    </ligand>
</feature>
<feature type="binding site" evidence="9">
    <location>
        <position position="7"/>
    </location>
    <ligand>
        <name>Zn(2+)</name>
        <dbReference type="ChEBI" id="CHEBI:29105"/>
        <label>1</label>
    </ligand>
</feature>
<evidence type="ECO:0000256" key="8">
    <source>
        <dbReference type="PIRNR" id="PIRNR005586"/>
    </source>
</evidence>
<dbReference type="InterPro" id="IPR034014">
    <property type="entry name" value="Zn_ribbon_RPC11_C"/>
</dbReference>
<dbReference type="PROSITE" id="PS00466">
    <property type="entry name" value="ZF_TFIIS_1"/>
    <property type="match status" value="1"/>
</dbReference>
<organism evidence="13 14">
    <name type="scientific">Ceratopteris richardii</name>
    <name type="common">Triangle waterfern</name>
    <dbReference type="NCBI Taxonomy" id="49495"/>
    <lineage>
        <taxon>Eukaryota</taxon>
        <taxon>Viridiplantae</taxon>
        <taxon>Streptophyta</taxon>
        <taxon>Embryophyta</taxon>
        <taxon>Tracheophyta</taxon>
        <taxon>Polypodiopsida</taxon>
        <taxon>Polypodiidae</taxon>
        <taxon>Polypodiales</taxon>
        <taxon>Pteridineae</taxon>
        <taxon>Pteridaceae</taxon>
        <taxon>Parkerioideae</taxon>
        <taxon>Ceratopteris</taxon>
    </lineage>
</organism>
<evidence type="ECO:0000256" key="9">
    <source>
        <dbReference type="PIRSR" id="PIRSR005586-1"/>
    </source>
</evidence>
<feature type="binding site" evidence="9">
    <location>
        <position position="70"/>
    </location>
    <ligand>
        <name>Zn(2+)</name>
        <dbReference type="ChEBI" id="CHEBI:29105"/>
        <label>2</label>
    </ligand>
</feature>
<dbReference type="GO" id="GO:0003899">
    <property type="term" value="F:DNA-directed RNA polymerase activity"/>
    <property type="evidence" value="ECO:0007669"/>
    <property type="project" value="InterPro"/>
</dbReference>
<dbReference type="SMART" id="SM00661">
    <property type="entry name" value="RPOL9"/>
    <property type="match status" value="1"/>
</dbReference>
<comment type="caution">
    <text evidence="13">The sequence shown here is derived from an EMBL/GenBank/DDBJ whole genome shotgun (WGS) entry which is preliminary data.</text>
</comment>
<reference evidence="13" key="1">
    <citation type="submission" date="2021-08" db="EMBL/GenBank/DDBJ databases">
        <title>WGS assembly of Ceratopteris richardii.</title>
        <authorList>
            <person name="Marchant D.B."/>
            <person name="Chen G."/>
            <person name="Jenkins J."/>
            <person name="Shu S."/>
            <person name="Leebens-Mack J."/>
            <person name="Grimwood J."/>
            <person name="Schmutz J."/>
            <person name="Soltis P."/>
            <person name="Soltis D."/>
            <person name="Chen Z.-H."/>
        </authorList>
    </citation>
    <scope>NUCLEOTIDE SEQUENCE</scope>
    <source>
        <strain evidence="13">Whitten #5841</strain>
        <tissue evidence="13">Leaf</tissue>
    </source>
</reference>
<evidence type="ECO:0000313" key="13">
    <source>
        <dbReference type="EMBL" id="KAH7277549.1"/>
    </source>
</evidence>
<dbReference type="GO" id="GO:0006386">
    <property type="term" value="P:termination of RNA polymerase III transcription"/>
    <property type="evidence" value="ECO:0007669"/>
    <property type="project" value="TreeGrafter"/>
</dbReference>
<sequence>MEFCPTCGNLLLVEHAAAGRSLRFFCPTCPYVFPIDRKISNKLQVKQKEVDDVLGGEEAWKNVDRTEAICPKCTFRQAYFMQIQIRSADEPMSTFYKCCNHNCQFQWREG</sequence>
<protein>
    <recommendedName>
        <fullName evidence="8">DNA-directed RNA polymerase subunit</fullName>
    </recommendedName>
</protein>
<dbReference type="SMART" id="SM00440">
    <property type="entry name" value="ZnF_C2C2"/>
    <property type="match status" value="1"/>
</dbReference>
<dbReference type="Pfam" id="PF02150">
    <property type="entry name" value="Zn_ribbon_RPB9"/>
    <property type="match status" value="1"/>
</dbReference>
<evidence type="ECO:0000256" key="3">
    <source>
        <dbReference type="ARBA" id="ARBA00022723"/>
    </source>
</evidence>
<feature type="binding site" evidence="9">
    <location>
        <position position="4"/>
    </location>
    <ligand>
        <name>Zn(2+)</name>
        <dbReference type="ChEBI" id="CHEBI:29105"/>
        <label>1</label>
    </ligand>
</feature>
<dbReference type="OMA" id="TISFECI"/>